<reference evidence="2" key="1">
    <citation type="journal article" date="2023" name="G3 (Bethesda)">
        <title>A reference genome for the long-term kleptoplast-retaining sea slug Elysia crispata morphotype clarki.</title>
        <authorList>
            <person name="Eastman K.E."/>
            <person name="Pendleton A.L."/>
            <person name="Shaikh M.A."/>
            <person name="Suttiyut T."/>
            <person name="Ogas R."/>
            <person name="Tomko P."/>
            <person name="Gavelis G."/>
            <person name="Widhalm J.R."/>
            <person name="Wisecaver J.H."/>
        </authorList>
    </citation>
    <scope>NUCLEOTIDE SEQUENCE</scope>
    <source>
        <strain evidence="2">ECLA1</strain>
    </source>
</reference>
<dbReference type="Proteomes" id="UP001283361">
    <property type="component" value="Unassembled WGS sequence"/>
</dbReference>
<gene>
    <name evidence="2" type="ORF">RRG08_033944</name>
</gene>
<evidence type="ECO:0000313" key="2">
    <source>
        <dbReference type="EMBL" id="KAK3755767.1"/>
    </source>
</evidence>
<accession>A0AAE0YSD7</accession>
<name>A0AAE0YSD7_9GAST</name>
<sequence length="121" mass="14033">MKGNRNRKTDRKDRSKWRQRDPHGGRHATISLLRELRMSEGLREQLDLKLAEEYKIPTPSPTWQADTSPTPDTGVSMIFSFSLHSSRARQEQNHHENAAARLDILVFKIIPRQTSLSIQLF</sequence>
<proteinExistence type="predicted"/>
<organism evidence="2 3">
    <name type="scientific">Elysia crispata</name>
    <name type="common">lettuce slug</name>
    <dbReference type="NCBI Taxonomy" id="231223"/>
    <lineage>
        <taxon>Eukaryota</taxon>
        <taxon>Metazoa</taxon>
        <taxon>Spiralia</taxon>
        <taxon>Lophotrochozoa</taxon>
        <taxon>Mollusca</taxon>
        <taxon>Gastropoda</taxon>
        <taxon>Heterobranchia</taxon>
        <taxon>Euthyneura</taxon>
        <taxon>Panpulmonata</taxon>
        <taxon>Sacoglossa</taxon>
        <taxon>Placobranchoidea</taxon>
        <taxon>Plakobranchidae</taxon>
        <taxon>Elysia</taxon>
    </lineage>
</organism>
<evidence type="ECO:0000313" key="3">
    <source>
        <dbReference type="Proteomes" id="UP001283361"/>
    </source>
</evidence>
<protein>
    <submittedName>
        <fullName evidence="2">Uncharacterized protein</fullName>
    </submittedName>
</protein>
<dbReference type="AlphaFoldDB" id="A0AAE0YSD7"/>
<feature type="region of interest" description="Disordered" evidence="1">
    <location>
        <begin position="1"/>
        <end position="32"/>
    </location>
</feature>
<dbReference type="EMBL" id="JAWDGP010005588">
    <property type="protein sequence ID" value="KAK3755767.1"/>
    <property type="molecule type" value="Genomic_DNA"/>
</dbReference>
<keyword evidence="3" id="KW-1185">Reference proteome</keyword>
<comment type="caution">
    <text evidence="2">The sequence shown here is derived from an EMBL/GenBank/DDBJ whole genome shotgun (WGS) entry which is preliminary data.</text>
</comment>
<feature type="compositionally biased region" description="Basic and acidic residues" evidence="1">
    <location>
        <begin position="10"/>
        <end position="24"/>
    </location>
</feature>
<evidence type="ECO:0000256" key="1">
    <source>
        <dbReference type="SAM" id="MobiDB-lite"/>
    </source>
</evidence>